<dbReference type="Pfam" id="PF07943">
    <property type="entry name" value="PBP5_C"/>
    <property type="match status" value="1"/>
</dbReference>
<keyword evidence="10" id="KW-0573">Peptidoglycan synthesis</keyword>
<dbReference type="InterPro" id="IPR001967">
    <property type="entry name" value="Peptidase_S11_N"/>
</dbReference>
<dbReference type="InterPro" id="IPR012907">
    <property type="entry name" value="Peptidase_S11_C"/>
</dbReference>
<dbReference type="SUPFAM" id="SSF56601">
    <property type="entry name" value="beta-lactamase/transpeptidase-like"/>
    <property type="match status" value="1"/>
</dbReference>
<keyword evidence="11" id="KW-0961">Cell wall biogenesis/degradation</keyword>
<dbReference type="Pfam" id="PF00768">
    <property type="entry name" value="Peptidase_S11"/>
    <property type="match status" value="1"/>
</dbReference>
<comment type="similarity">
    <text evidence="3 13">Belongs to the peptidase S11 family.</text>
</comment>
<feature type="domain" description="Peptidase S11 D-Ala-D-Ala carboxypeptidase A C-terminal" evidence="14">
    <location>
        <begin position="274"/>
        <end position="363"/>
    </location>
</feature>
<evidence type="ECO:0000256" key="11">
    <source>
        <dbReference type="ARBA" id="ARBA00023316"/>
    </source>
</evidence>
<evidence type="ECO:0000256" key="12">
    <source>
        <dbReference type="ARBA" id="ARBA00034000"/>
    </source>
</evidence>
<dbReference type="InterPro" id="IPR015956">
    <property type="entry name" value="Peniciliin-bd_prot_C_sf"/>
</dbReference>
<keyword evidence="9" id="KW-0133">Cell shape</keyword>
<evidence type="ECO:0000256" key="8">
    <source>
        <dbReference type="ARBA" id="ARBA00022801"/>
    </source>
</evidence>
<dbReference type="PRINTS" id="PR00725">
    <property type="entry name" value="DADACBPTASE1"/>
</dbReference>
<evidence type="ECO:0000256" key="5">
    <source>
        <dbReference type="ARBA" id="ARBA00022645"/>
    </source>
</evidence>
<dbReference type="Proteomes" id="UP001314681">
    <property type="component" value="Unassembled WGS sequence"/>
</dbReference>
<evidence type="ECO:0000256" key="13">
    <source>
        <dbReference type="RuleBase" id="RU004016"/>
    </source>
</evidence>
<proteinExistence type="inferred from homology"/>
<dbReference type="PANTHER" id="PTHR21581">
    <property type="entry name" value="D-ALANYL-D-ALANINE CARBOXYPEPTIDASE"/>
    <property type="match status" value="1"/>
</dbReference>
<evidence type="ECO:0000313" key="15">
    <source>
        <dbReference type="EMBL" id="MBU9726754.1"/>
    </source>
</evidence>
<dbReference type="RefSeq" id="WP_238726865.1">
    <property type="nucleotide sequence ID" value="NZ_JAHQCX010000007.1"/>
</dbReference>
<dbReference type="PANTHER" id="PTHR21581:SF33">
    <property type="entry name" value="D-ALANYL-D-ALANINE CARBOXYPEPTIDASE DACB"/>
    <property type="match status" value="1"/>
</dbReference>
<dbReference type="EMBL" id="JAHQCX010000007">
    <property type="protein sequence ID" value="MBU9726754.1"/>
    <property type="molecule type" value="Genomic_DNA"/>
</dbReference>
<evidence type="ECO:0000256" key="4">
    <source>
        <dbReference type="ARBA" id="ARBA00012448"/>
    </source>
</evidence>
<evidence type="ECO:0000259" key="14">
    <source>
        <dbReference type="SMART" id="SM00936"/>
    </source>
</evidence>
<keyword evidence="8" id="KW-0378">Hydrolase</keyword>
<comment type="caution">
    <text evidence="15">The sequence shown here is derived from an EMBL/GenBank/DDBJ whole genome shotgun (WGS) entry which is preliminary data.</text>
</comment>
<keyword evidence="7" id="KW-0732">Signal</keyword>
<keyword evidence="5 15" id="KW-0121">Carboxypeptidase</keyword>
<comment type="catalytic activity">
    <reaction evidence="12">
        <text>Preferential cleavage: (Ac)2-L-Lys-D-Ala-|-D-Ala. Also transpeptidation of peptidyl-alanyl moieties that are N-acyl substituents of D-alanine.</text>
        <dbReference type="EC" id="3.4.16.4"/>
    </reaction>
</comment>
<gene>
    <name evidence="15" type="ORF">KTH90_12085</name>
</gene>
<protein>
    <recommendedName>
        <fullName evidence="4">serine-type D-Ala-D-Ala carboxypeptidase</fullName>
        <ecNumber evidence="4">3.4.16.4</ecNumber>
    </recommendedName>
</protein>
<dbReference type="Gene3D" id="3.40.710.10">
    <property type="entry name" value="DD-peptidase/beta-lactamase superfamily"/>
    <property type="match status" value="1"/>
</dbReference>
<dbReference type="SMART" id="SM00936">
    <property type="entry name" value="PBP5_C"/>
    <property type="match status" value="1"/>
</dbReference>
<dbReference type="InterPro" id="IPR012338">
    <property type="entry name" value="Beta-lactam/transpept-like"/>
</dbReference>
<sequence length="387" mass="42898">MWRKILAFLFIVCSVVAQGRGLVLAEDIDLYAQSAVLMDADSGRILYEKDGSAKLPMASTTKIMTLTVALESGNLDDVVEVSKLAASQPDVQLNIRTGEKYLLRDLLYSLMLESHNDVAVAVAEHIGGSVEGFADMMNQKARDIGAYNTHFVTPNGLDSDEHYTTASDLALIARYAIQNEKFIEITNTPSYSFSDIDGARSFTVNNKDAFLTQMDGAIGIKTGFTGKAGYCFVGALKRDDRTFISVVLACGWPPHKTWKWADTQKLMQYGLDNYEYRHISEDGKTFDPVSVEDGQIPTVDLRMEKHDLNLLMRSDEEVNVEYEVPDVLEAPVEEGAIVGNVQYYVAGELYQVTPIYAAGSVKKIDFPWCLDKVLHKFLNCGGELLPL</sequence>
<evidence type="ECO:0000256" key="10">
    <source>
        <dbReference type="ARBA" id="ARBA00022984"/>
    </source>
</evidence>
<evidence type="ECO:0000256" key="9">
    <source>
        <dbReference type="ARBA" id="ARBA00022960"/>
    </source>
</evidence>
<evidence type="ECO:0000256" key="2">
    <source>
        <dbReference type="ARBA" id="ARBA00004752"/>
    </source>
</evidence>
<dbReference type="InterPro" id="IPR018044">
    <property type="entry name" value="Peptidase_S11"/>
</dbReference>
<evidence type="ECO:0000313" key="16">
    <source>
        <dbReference type="Proteomes" id="UP001314681"/>
    </source>
</evidence>
<reference evidence="15 16" key="1">
    <citation type="submission" date="2021-06" db="EMBL/GenBank/DDBJ databases">
        <title>Description of novel taxa of the family Lachnospiraceae.</title>
        <authorList>
            <person name="Chaplin A.V."/>
            <person name="Sokolova S.R."/>
            <person name="Pikina A.P."/>
            <person name="Korzhanova M."/>
            <person name="Belova V."/>
            <person name="Korostin D."/>
            <person name="Efimov B.A."/>
        </authorList>
    </citation>
    <scope>NUCLEOTIDE SEQUENCE [LARGE SCALE GENOMIC DNA]</scope>
    <source>
        <strain evidence="15 16">ASD4241</strain>
    </source>
</reference>
<keyword evidence="6" id="KW-0645">Protease</keyword>
<evidence type="ECO:0000256" key="3">
    <source>
        <dbReference type="ARBA" id="ARBA00007164"/>
    </source>
</evidence>
<dbReference type="EC" id="3.4.16.4" evidence="4"/>
<comment type="pathway">
    <text evidence="2">Cell wall biogenesis; peptidoglycan biosynthesis.</text>
</comment>
<evidence type="ECO:0000256" key="1">
    <source>
        <dbReference type="ARBA" id="ARBA00003217"/>
    </source>
</evidence>
<organism evidence="15 16">
    <name type="scientific">Diplocloster modestus</name>
    <dbReference type="NCBI Taxonomy" id="2850322"/>
    <lineage>
        <taxon>Bacteria</taxon>
        <taxon>Bacillati</taxon>
        <taxon>Bacillota</taxon>
        <taxon>Clostridia</taxon>
        <taxon>Lachnospirales</taxon>
        <taxon>Lachnospiraceae</taxon>
        <taxon>Diplocloster</taxon>
    </lineage>
</organism>
<evidence type="ECO:0000256" key="6">
    <source>
        <dbReference type="ARBA" id="ARBA00022670"/>
    </source>
</evidence>
<comment type="function">
    <text evidence="1">Removes C-terminal D-alanyl residues from sugar-peptide cell wall precursors.</text>
</comment>
<evidence type="ECO:0000256" key="7">
    <source>
        <dbReference type="ARBA" id="ARBA00022729"/>
    </source>
</evidence>
<dbReference type="InterPro" id="IPR037167">
    <property type="entry name" value="Peptidase_S11_C_sf"/>
</dbReference>
<keyword evidence="16" id="KW-1185">Reference proteome</keyword>
<dbReference type="SUPFAM" id="SSF69189">
    <property type="entry name" value="Penicillin-binding protein associated domain"/>
    <property type="match status" value="1"/>
</dbReference>
<dbReference type="GO" id="GO:0004180">
    <property type="term" value="F:carboxypeptidase activity"/>
    <property type="evidence" value="ECO:0007669"/>
    <property type="project" value="UniProtKB-KW"/>
</dbReference>
<accession>A0ABS6K8A5</accession>
<name>A0ABS6K8A5_9FIRM</name>
<dbReference type="Gene3D" id="2.60.410.10">
    <property type="entry name" value="D-Ala-D-Ala carboxypeptidase, C-terminal domain"/>
    <property type="match status" value="1"/>
</dbReference>